<dbReference type="Proteomes" id="UP000001937">
    <property type="component" value="Chromosome"/>
</dbReference>
<organism evidence="1 2">
    <name type="scientific">Frankia casuarinae (strain DSM 45818 / CECT 9043 / HFP020203 / CcI3)</name>
    <dbReference type="NCBI Taxonomy" id="106370"/>
    <lineage>
        <taxon>Bacteria</taxon>
        <taxon>Bacillati</taxon>
        <taxon>Actinomycetota</taxon>
        <taxon>Actinomycetes</taxon>
        <taxon>Frankiales</taxon>
        <taxon>Frankiaceae</taxon>
        <taxon>Frankia</taxon>
    </lineage>
</organism>
<dbReference type="AlphaFoldDB" id="Q2JE86"/>
<gene>
    <name evidence="1" type="ordered locus">Francci3_1023</name>
</gene>
<reference evidence="1 2" key="1">
    <citation type="journal article" date="2007" name="Genome Res.">
        <title>Genome characteristics of facultatively symbiotic Frankia sp. strains reflect host range and host plant biogeography.</title>
        <authorList>
            <person name="Normand P."/>
            <person name="Lapierre P."/>
            <person name="Tisa L.S."/>
            <person name="Gogarten J.P."/>
            <person name="Alloisio N."/>
            <person name="Bagnarol E."/>
            <person name="Bassi C.A."/>
            <person name="Berry A.M."/>
            <person name="Bickhart D.M."/>
            <person name="Choisne N."/>
            <person name="Couloux A."/>
            <person name="Cournoyer B."/>
            <person name="Cruveiller S."/>
            <person name="Daubin V."/>
            <person name="Demange N."/>
            <person name="Francino M.P."/>
            <person name="Goltsman E."/>
            <person name="Huang Y."/>
            <person name="Kopp O.R."/>
            <person name="Labarre L."/>
            <person name="Lapidus A."/>
            <person name="Lavire C."/>
            <person name="Marechal J."/>
            <person name="Martinez M."/>
            <person name="Mastronunzio J.E."/>
            <person name="Mullin B.C."/>
            <person name="Niemann J."/>
            <person name="Pujic P."/>
            <person name="Rawnsley T."/>
            <person name="Rouy Z."/>
            <person name="Schenowitz C."/>
            <person name="Sellstedt A."/>
            <person name="Tavares F."/>
            <person name="Tomkins J.P."/>
            <person name="Vallenet D."/>
            <person name="Valverde C."/>
            <person name="Wall L.G."/>
            <person name="Wang Y."/>
            <person name="Medigue C."/>
            <person name="Benson D.R."/>
        </authorList>
    </citation>
    <scope>NUCLEOTIDE SEQUENCE [LARGE SCALE GENOMIC DNA]</scope>
    <source>
        <strain evidence="2">DSM 45818 / CECT 9043 / CcI3</strain>
    </source>
</reference>
<keyword evidence="2" id="KW-1185">Reference proteome</keyword>
<accession>Q2JE86</accession>
<protein>
    <submittedName>
        <fullName evidence="1">Uncharacterized protein</fullName>
    </submittedName>
</protein>
<dbReference type="EMBL" id="CP000249">
    <property type="protein sequence ID" value="ABD10406.1"/>
    <property type="molecule type" value="Genomic_DNA"/>
</dbReference>
<evidence type="ECO:0000313" key="2">
    <source>
        <dbReference type="Proteomes" id="UP000001937"/>
    </source>
</evidence>
<dbReference type="KEGG" id="fra:Francci3_1023"/>
<sequence>MVTRQEGRDGMTDVAARRTSVAAEPVLFGVVRFEDDGSGRVRDTMITFRSAQEAEAFALDRCWTRYQVCALRFFVEEKPAELGDWMVLGGHLDHLVTRRARRLR</sequence>
<proteinExistence type="predicted"/>
<dbReference type="STRING" id="106370.Francci3_1023"/>
<evidence type="ECO:0000313" key="1">
    <source>
        <dbReference type="EMBL" id="ABD10406.1"/>
    </source>
</evidence>
<name>Q2JE86_FRACC</name>
<dbReference type="HOGENOM" id="CLU_2381953_0_0_11"/>